<dbReference type="EMBL" id="FXTB01000017">
    <property type="protein sequence ID" value="SMO92819.1"/>
    <property type="molecule type" value="Genomic_DNA"/>
</dbReference>
<organism evidence="5 6">
    <name type="scientific">Saccharicrinis carchari</name>
    <dbReference type="NCBI Taxonomy" id="1168039"/>
    <lineage>
        <taxon>Bacteria</taxon>
        <taxon>Pseudomonadati</taxon>
        <taxon>Bacteroidota</taxon>
        <taxon>Bacteroidia</taxon>
        <taxon>Marinilabiliales</taxon>
        <taxon>Marinilabiliaceae</taxon>
        <taxon>Saccharicrinis</taxon>
    </lineage>
</organism>
<proteinExistence type="predicted"/>
<dbReference type="Proteomes" id="UP000319040">
    <property type="component" value="Unassembled WGS sequence"/>
</dbReference>
<feature type="transmembrane region" description="Helical" evidence="4">
    <location>
        <begin position="51"/>
        <end position="70"/>
    </location>
</feature>
<dbReference type="InterPro" id="IPR019734">
    <property type="entry name" value="TPR_rpt"/>
</dbReference>
<dbReference type="PANTHER" id="PTHR44858">
    <property type="entry name" value="TETRATRICOPEPTIDE REPEAT PROTEIN 6"/>
    <property type="match status" value="1"/>
</dbReference>
<dbReference type="AlphaFoldDB" id="A0A521F9C9"/>
<dbReference type="PROSITE" id="PS50005">
    <property type="entry name" value="TPR"/>
    <property type="match status" value="2"/>
</dbReference>
<evidence type="ECO:0000256" key="2">
    <source>
        <dbReference type="ARBA" id="ARBA00022803"/>
    </source>
</evidence>
<evidence type="ECO:0000256" key="1">
    <source>
        <dbReference type="ARBA" id="ARBA00022737"/>
    </source>
</evidence>
<keyword evidence="1" id="KW-0677">Repeat</keyword>
<gene>
    <name evidence="5" type="ORF">SAMN06265379_1174</name>
</gene>
<dbReference type="InterPro" id="IPR050498">
    <property type="entry name" value="Ycf3"/>
</dbReference>
<keyword evidence="2 3" id="KW-0802">TPR repeat</keyword>
<keyword evidence="4" id="KW-0812">Transmembrane</keyword>
<feature type="transmembrane region" description="Helical" evidence="4">
    <location>
        <begin position="106"/>
        <end position="123"/>
    </location>
</feature>
<keyword evidence="6" id="KW-1185">Reference proteome</keyword>
<dbReference type="Gene3D" id="1.25.40.10">
    <property type="entry name" value="Tetratricopeptide repeat domain"/>
    <property type="match status" value="2"/>
</dbReference>
<evidence type="ECO:0000313" key="6">
    <source>
        <dbReference type="Proteomes" id="UP000319040"/>
    </source>
</evidence>
<dbReference type="SUPFAM" id="SSF48452">
    <property type="entry name" value="TPR-like"/>
    <property type="match status" value="1"/>
</dbReference>
<evidence type="ECO:0000256" key="3">
    <source>
        <dbReference type="PROSITE-ProRule" id="PRU00339"/>
    </source>
</evidence>
<dbReference type="PANTHER" id="PTHR44858:SF1">
    <property type="entry name" value="UDP-N-ACETYLGLUCOSAMINE--PEPTIDE N-ACETYLGLUCOSAMINYLTRANSFERASE SPINDLY-RELATED"/>
    <property type="match status" value="1"/>
</dbReference>
<sequence length="305" mass="35321">MLGMAIGLYSRAHFIPYSNALLLFSFAGIIMWNLIELVTEINKWRTLNLPVLLKIFQVVASIQLSLIYLIYSFDTIVGWSILLLYLIILAVFYLKKSSQSPERVAISIFHMALILMFIGFKISPQVRQVIPSNWFTTLRLKGSHSGDFVIEFKNNDALKYRDMGRDLLNHSYYSDAIKLFKTAMALEPNNALLYYDLSQCYAHLENLDYAIAMLDTAILCNNQISEFYSNRGLYYYKKANSIEAIKNYRIAINLDSLNCYYHYNLALALYDTEDFESACKSLEKSRDLGFNVKDYLTRKIDKMCK</sequence>
<dbReference type="InterPro" id="IPR011990">
    <property type="entry name" value="TPR-like_helical_dom_sf"/>
</dbReference>
<feature type="repeat" description="TPR" evidence="3">
    <location>
        <begin position="225"/>
        <end position="258"/>
    </location>
</feature>
<protein>
    <submittedName>
        <fullName evidence="5">Tetratricopeptide repeat-containing protein</fullName>
    </submittedName>
</protein>
<evidence type="ECO:0000256" key="4">
    <source>
        <dbReference type="SAM" id="Phobius"/>
    </source>
</evidence>
<name>A0A521F9C9_SACCC</name>
<feature type="repeat" description="TPR" evidence="3">
    <location>
        <begin position="157"/>
        <end position="190"/>
    </location>
</feature>
<reference evidence="5 6" key="1">
    <citation type="submission" date="2017-05" db="EMBL/GenBank/DDBJ databases">
        <authorList>
            <person name="Varghese N."/>
            <person name="Submissions S."/>
        </authorList>
    </citation>
    <scope>NUCLEOTIDE SEQUENCE [LARGE SCALE GENOMIC DNA]</scope>
    <source>
        <strain evidence="5 6">DSM 27040</strain>
    </source>
</reference>
<feature type="transmembrane region" description="Helical" evidence="4">
    <location>
        <begin position="20"/>
        <end position="39"/>
    </location>
</feature>
<dbReference type="SMART" id="SM00028">
    <property type="entry name" value="TPR"/>
    <property type="match status" value="4"/>
</dbReference>
<dbReference type="Pfam" id="PF14559">
    <property type="entry name" value="TPR_19"/>
    <property type="match status" value="1"/>
</dbReference>
<evidence type="ECO:0000313" key="5">
    <source>
        <dbReference type="EMBL" id="SMO92819.1"/>
    </source>
</evidence>
<feature type="transmembrane region" description="Helical" evidence="4">
    <location>
        <begin position="76"/>
        <end position="94"/>
    </location>
</feature>
<keyword evidence="4" id="KW-1133">Transmembrane helix</keyword>
<keyword evidence="4" id="KW-0472">Membrane</keyword>
<accession>A0A521F9C9</accession>